<name>A0AAU8ML34_9CAUD</name>
<sequence length="213" mass="23866">MFKQLCKNLIDSLGVKTLIGNRVKSVLDFIITDNEVTNNKIKDLQNETIINTDIINKLVNVNKLYTTEFIECTDSGHKAFLSKIYINADIQTVPIIRSITIKLAVGAENHDPTYIVLTDSTQNNIIAKSINYIIQTDNVNKYVTWYFNYPVIPSGQLVILFKNAKDELVWNRVHTVSGKTEGVSCVDGVYDVAHSDWCPALGINSESLIPTKS</sequence>
<organism evidence="1">
    <name type="scientific">Geladintestivirus 6</name>
    <dbReference type="NCBI Taxonomy" id="3233138"/>
    <lineage>
        <taxon>Viruses</taxon>
        <taxon>Duplodnaviria</taxon>
        <taxon>Heunggongvirae</taxon>
        <taxon>Uroviricota</taxon>
        <taxon>Caudoviricetes</taxon>
        <taxon>Crassvirales</taxon>
    </lineage>
</organism>
<dbReference type="EMBL" id="PP965496">
    <property type="protein sequence ID" value="XCO00178.1"/>
    <property type="molecule type" value="Genomic_DNA"/>
</dbReference>
<protein>
    <submittedName>
        <fullName evidence="1">Uncharacterized protein</fullName>
    </submittedName>
</protein>
<proteinExistence type="predicted"/>
<reference evidence="1" key="1">
    <citation type="submission" date="2024-06" db="EMBL/GenBank/DDBJ databases">
        <title>Intestivirid acquisition increases across infancy in a wild primate population.</title>
        <authorList>
            <person name="Schneider-Creas I.A."/>
            <person name="Moya I.L."/>
            <person name="Chiou K.L."/>
            <person name="Baniel A."/>
            <person name="Azanaw Haile A."/>
            <person name="Kebede F."/>
            <person name="Abebe B."/>
            <person name="Snyder-Mackler N."/>
            <person name="Varsani A."/>
        </authorList>
    </citation>
    <scope>NUCLEOTIDE SEQUENCE</scope>
    <source>
        <strain evidence="1">Int_RNL_2018_1178_PEE</strain>
    </source>
</reference>
<accession>A0AAU8ML34</accession>
<evidence type="ECO:0000313" key="1">
    <source>
        <dbReference type="EMBL" id="XCO00178.1"/>
    </source>
</evidence>